<feature type="binding site" evidence="2">
    <location>
        <position position="183"/>
    </location>
    <ligand>
        <name>Mg(2+)</name>
        <dbReference type="ChEBI" id="CHEBI:18420"/>
        <note>catalytic</note>
    </ligand>
</feature>
<evidence type="ECO:0000313" key="7">
    <source>
        <dbReference type="Proteomes" id="UP000255283"/>
    </source>
</evidence>
<reference evidence="6 7" key="1">
    <citation type="submission" date="2018-06" db="EMBL/GenBank/DDBJ databases">
        <authorList>
            <consortium name="Pathogen Informatics"/>
            <person name="Doyle S."/>
        </authorList>
    </citation>
    <scope>NUCLEOTIDE SEQUENCE [LARGE SCALE GENOMIC DNA]</scope>
    <source>
        <strain evidence="6 7">NCTC13063</strain>
    </source>
</reference>
<dbReference type="EC" id="3.1.30.-" evidence="6"/>
<evidence type="ECO:0000256" key="1">
    <source>
        <dbReference type="PIRSR" id="PIRSR640255-1"/>
    </source>
</evidence>
<dbReference type="AlphaFoldDB" id="A0AAQ1UHR5"/>
<dbReference type="InterPro" id="IPR020821">
    <property type="entry name" value="ENPP1-3/EXOG-like_nuc-like"/>
</dbReference>
<accession>A0AAQ1UHR5</accession>
<dbReference type="RefSeq" id="WP_115153396.1">
    <property type="nucleotide sequence ID" value="NZ_DBFWLE010000010.1"/>
</dbReference>
<sequence length="311" mass="35200">MKQTRLFFIAIAALLISIYACGGDDNTGSGGDTANNNKNMVTVGVPQEVLRLEFPKVKGGTSEVIVHSTSAYGMTYALEWDHTKRAQRWTCFQIYAGNRAKNWARKNWGSTQWGGDPFQRDPKVPANEQPSVRGEFSGSHHPVTNSYFQRGHICASEDRVYSKDANEQTFYMTNMMPQVPNLNEGVWQKLEARVRTLAADSKTDTLYICKGGTIDRDDQILTRTRSGFIVPRYFFMALLAKNKLGYKAIGFWVEHLDEDHSRDNLANYVVNIDKLEQLTGLDFFCNLPDDIENRVEGLATENVMKAWGFNK</sequence>
<evidence type="ECO:0000256" key="3">
    <source>
        <dbReference type="SAM" id="SignalP"/>
    </source>
</evidence>
<protein>
    <submittedName>
        <fullName evidence="6">Nuclease</fullName>
        <ecNumber evidence="6">3.1.30.-</ecNumber>
    </submittedName>
</protein>
<evidence type="ECO:0000313" key="6">
    <source>
        <dbReference type="EMBL" id="SUB79667.1"/>
    </source>
</evidence>
<evidence type="ECO:0000256" key="2">
    <source>
        <dbReference type="PIRSR" id="PIRSR640255-2"/>
    </source>
</evidence>
<dbReference type="PANTHER" id="PTHR13966:SF5">
    <property type="entry name" value="ENDONUCLEASE G, MITOCHONDRIAL"/>
    <property type="match status" value="1"/>
</dbReference>
<dbReference type="Proteomes" id="UP000255283">
    <property type="component" value="Unassembled WGS sequence"/>
</dbReference>
<dbReference type="SUPFAM" id="SSF54060">
    <property type="entry name" value="His-Me finger endonucleases"/>
    <property type="match status" value="1"/>
</dbReference>
<name>A0AAQ1UHR5_9BACT</name>
<feature type="domain" description="ENPP1-3/EXOG-like endonuclease/phosphodiesterase" evidence="4">
    <location>
        <begin position="73"/>
        <end position="290"/>
    </location>
</feature>
<dbReference type="Pfam" id="PF01223">
    <property type="entry name" value="Endonuclease_NS"/>
    <property type="match status" value="1"/>
</dbReference>
<feature type="active site" description="Proton acceptor" evidence="1">
    <location>
        <position position="152"/>
    </location>
</feature>
<dbReference type="SMART" id="SM00892">
    <property type="entry name" value="Endonuclease_NS"/>
    <property type="match status" value="1"/>
</dbReference>
<proteinExistence type="predicted"/>
<dbReference type="InterPro" id="IPR001604">
    <property type="entry name" value="Endo_G_ENPP1-like_dom"/>
</dbReference>
<feature type="domain" description="DNA/RNA non-specific endonuclease/pyrophosphatase/phosphodiesterase" evidence="5">
    <location>
        <begin position="72"/>
        <end position="290"/>
    </location>
</feature>
<feature type="chain" id="PRO_5042913463" evidence="3">
    <location>
        <begin position="23"/>
        <end position="311"/>
    </location>
</feature>
<keyword evidence="2" id="KW-0479">Metal-binding</keyword>
<gene>
    <name evidence="6" type="primary">nucA_1</name>
    <name evidence="6" type="ORF">NCTC13063_00936</name>
</gene>
<dbReference type="EMBL" id="UGTJ01000001">
    <property type="protein sequence ID" value="SUB79667.1"/>
    <property type="molecule type" value="Genomic_DNA"/>
</dbReference>
<dbReference type="GO" id="GO:0003676">
    <property type="term" value="F:nucleic acid binding"/>
    <property type="evidence" value="ECO:0007669"/>
    <property type="project" value="InterPro"/>
</dbReference>
<comment type="caution">
    <text evidence="6">The sequence shown here is derived from an EMBL/GenBank/DDBJ whole genome shotgun (WGS) entry which is preliminary data.</text>
</comment>
<dbReference type="Gene3D" id="3.40.570.10">
    <property type="entry name" value="Extracellular Endonuclease, subunit A"/>
    <property type="match status" value="1"/>
</dbReference>
<evidence type="ECO:0000259" key="4">
    <source>
        <dbReference type="SMART" id="SM00477"/>
    </source>
</evidence>
<feature type="signal peptide" evidence="3">
    <location>
        <begin position="1"/>
        <end position="22"/>
    </location>
</feature>
<keyword evidence="6" id="KW-0378">Hydrolase</keyword>
<dbReference type="InterPro" id="IPR044929">
    <property type="entry name" value="DNA/RNA_non-sp_Endonuclease_sf"/>
</dbReference>
<dbReference type="InterPro" id="IPR044925">
    <property type="entry name" value="His-Me_finger_sf"/>
</dbReference>
<dbReference type="GO" id="GO:0046872">
    <property type="term" value="F:metal ion binding"/>
    <property type="evidence" value="ECO:0007669"/>
    <property type="project" value="UniProtKB-KW"/>
</dbReference>
<organism evidence="6 7">
    <name type="scientific">Segatella buccae</name>
    <dbReference type="NCBI Taxonomy" id="28126"/>
    <lineage>
        <taxon>Bacteria</taxon>
        <taxon>Pseudomonadati</taxon>
        <taxon>Bacteroidota</taxon>
        <taxon>Bacteroidia</taxon>
        <taxon>Bacteroidales</taxon>
        <taxon>Prevotellaceae</taxon>
        <taxon>Segatella</taxon>
    </lineage>
</organism>
<dbReference type="InterPro" id="IPR040255">
    <property type="entry name" value="Non-specific_endonuclease"/>
</dbReference>
<dbReference type="GO" id="GO:0004519">
    <property type="term" value="F:endonuclease activity"/>
    <property type="evidence" value="ECO:0007669"/>
    <property type="project" value="TreeGrafter"/>
</dbReference>
<evidence type="ECO:0000259" key="5">
    <source>
        <dbReference type="SMART" id="SM00892"/>
    </source>
</evidence>
<dbReference type="GO" id="GO:0016787">
    <property type="term" value="F:hydrolase activity"/>
    <property type="evidence" value="ECO:0007669"/>
    <property type="project" value="UniProtKB-KW"/>
</dbReference>
<keyword evidence="3" id="KW-0732">Signal</keyword>
<dbReference type="SMART" id="SM00477">
    <property type="entry name" value="NUC"/>
    <property type="match status" value="1"/>
</dbReference>
<dbReference type="PROSITE" id="PS51257">
    <property type="entry name" value="PROKAR_LIPOPROTEIN"/>
    <property type="match status" value="1"/>
</dbReference>
<dbReference type="PANTHER" id="PTHR13966">
    <property type="entry name" value="ENDONUCLEASE RELATED"/>
    <property type="match status" value="1"/>
</dbReference>